<gene>
    <name evidence="1" type="ORF">METZ01_LOCUS366653</name>
</gene>
<protein>
    <submittedName>
        <fullName evidence="1">Uncharacterized protein</fullName>
    </submittedName>
</protein>
<accession>A0A382SV58</accession>
<reference evidence="1" key="1">
    <citation type="submission" date="2018-05" db="EMBL/GenBank/DDBJ databases">
        <authorList>
            <person name="Lanie J.A."/>
            <person name="Ng W.-L."/>
            <person name="Kazmierczak K.M."/>
            <person name="Andrzejewski T.M."/>
            <person name="Davidsen T.M."/>
            <person name="Wayne K.J."/>
            <person name="Tettelin H."/>
            <person name="Glass J.I."/>
            <person name="Rusch D."/>
            <person name="Podicherti R."/>
            <person name="Tsui H.-C.T."/>
            <person name="Winkler M.E."/>
        </authorList>
    </citation>
    <scope>NUCLEOTIDE SEQUENCE</scope>
</reference>
<name>A0A382SV58_9ZZZZ</name>
<evidence type="ECO:0000313" key="1">
    <source>
        <dbReference type="EMBL" id="SVD13799.1"/>
    </source>
</evidence>
<dbReference type="EMBL" id="UINC01131844">
    <property type="protein sequence ID" value="SVD13799.1"/>
    <property type="molecule type" value="Genomic_DNA"/>
</dbReference>
<dbReference type="AlphaFoldDB" id="A0A382SV58"/>
<organism evidence="1">
    <name type="scientific">marine metagenome</name>
    <dbReference type="NCBI Taxonomy" id="408172"/>
    <lineage>
        <taxon>unclassified sequences</taxon>
        <taxon>metagenomes</taxon>
        <taxon>ecological metagenomes</taxon>
    </lineage>
</organism>
<proteinExistence type="predicted"/>
<sequence>KGRQFGDYENATGTGQVHLWFDQPVEGWT</sequence>
<feature type="non-terminal residue" evidence="1">
    <location>
        <position position="1"/>
    </location>
</feature>